<dbReference type="GeneID" id="19300086"/>
<proteinExistence type="predicted"/>
<sequence>MNTNTHADLAAAATSSPNRTVVFPSQGPDGESQRNENSMGRPTSKDGDQWPPLRKKRASNDLRDLYQHGRSLSADQTTSEARPSTARTLSNGVQKSLL</sequence>
<organism evidence="2 3">
    <name type="scientific">Gloeophyllum trabeum (strain ATCC 11539 / FP-39264 / Madison 617)</name>
    <name type="common">Brown rot fungus</name>
    <dbReference type="NCBI Taxonomy" id="670483"/>
    <lineage>
        <taxon>Eukaryota</taxon>
        <taxon>Fungi</taxon>
        <taxon>Dikarya</taxon>
        <taxon>Basidiomycota</taxon>
        <taxon>Agaricomycotina</taxon>
        <taxon>Agaricomycetes</taxon>
        <taxon>Gloeophyllales</taxon>
        <taxon>Gloeophyllaceae</taxon>
        <taxon>Gloeophyllum</taxon>
    </lineage>
</organism>
<feature type="region of interest" description="Disordered" evidence="1">
    <location>
        <begin position="1"/>
        <end position="98"/>
    </location>
</feature>
<dbReference type="EMBL" id="KB469300">
    <property type="protein sequence ID" value="EPQ56506.1"/>
    <property type="molecule type" value="Genomic_DNA"/>
</dbReference>
<keyword evidence="3" id="KW-1185">Reference proteome</keyword>
<evidence type="ECO:0000313" key="2">
    <source>
        <dbReference type="EMBL" id="EPQ56506.1"/>
    </source>
</evidence>
<feature type="compositionally biased region" description="Basic and acidic residues" evidence="1">
    <location>
        <begin position="58"/>
        <end position="67"/>
    </location>
</feature>
<accession>S7Q9B6</accession>
<dbReference type="Proteomes" id="UP000030669">
    <property type="component" value="Unassembled WGS sequence"/>
</dbReference>
<protein>
    <submittedName>
        <fullName evidence="2">Uncharacterized protein</fullName>
    </submittedName>
</protein>
<name>S7Q9B6_GLOTA</name>
<feature type="compositionally biased region" description="Polar residues" evidence="1">
    <location>
        <begin position="73"/>
        <end position="98"/>
    </location>
</feature>
<dbReference type="AlphaFoldDB" id="S7Q9B6"/>
<evidence type="ECO:0000313" key="3">
    <source>
        <dbReference type="Proteomes" id="UP000030669"/>
    </source>
</evidence>
<gene>
    <name evidence="2" type="ORF">GLOTRDRAFT_115740</name>
</gene>
<evidence type="ECO:0000256" key="1">
    <source>
        <dbReference type="SAM" id="MobiDB-lite"/>
    </source>
</evidence>
<reference evidence="2 3" key="1">
    <citation type="journal article" date="2012" name="Science">
        <title>The Paleozoic origin of enzymatic lignin decomposition reconstructed from 31 fungal genomes.</title>
        <authorList>
            <person name="Floudas D."/>
            <person name="Binder M."/>
            <person name="Riley R."/>
            <person name="Barry K."/>
            <person name="Blanchette R.A."/>
            <person name="Henrissat B."/>
            <person name="Martinez A.T."/>
            <person name="Otillar R."/>
            <person name="Spatafora J.W."/>
            <person name="Yadav J.S."/>
            <person name="Aerts A."/>
            <person name="Benoit I."/>
            <person name="Boyd A."/>
            <person name="Carlson A."/>
            <person name="Copeland A."/>
            <person name="Coutinho P.M."/>
            <person name="de Vries R.P."/>
            <person name="Ferreira P."/>
            <person name="Findley K."/>
            <person name="Foster B."/>
            <person name="Gaskell J."/>
            <person name="Glotzer D."/>
            <person name="Gorecki P."/>
            <person name="Heitman J."/>
            <person name="Hesse C."/>
            <person name="Hori C."/>
            <person name="Igarashi K."/>
            <person name="Jurgens J.A."/>
            <person name="Kallen N."/>
            <person name="Kersten P."/>
            <person name="Kohler A."/>
            <person name="Kuees U."/>
            <person name="Kumar T.K.A."/>
            <person name="Kuo A."/>
            <person name="LaButti K."/>
            <person name="Larrondo L.F."/>
            <person name="Lindquist E."/>
            <person name="Ling A."/>
            <person name="Lombard V."/>
            <person name="Lucas S."/>
            <person name="Lundell T."/>
            <person name="Martin R."/>
            <person name="McLaughlin D.J."/>
            <person name="Morgenstern I."/>
            <person name="Morin E."/>
            <person name="Murat C."/>
            <person name="Nagy L.G."/>
            <person name="Nolan M."/>
            <person name="Ohm R.A."/>
            <person name="Patyshakuliyeva A."/>
            <person name="Rokas A."/>
            <person name="Ruiz-Duenas F.J."/>
            <person name="Sabat G."/>
            <person name="Salamov A."/>
            <person name="Samejima M."/>
            <person name="Schmutz J."/>
            <person name="Slot J.C."/>
            <person name="St John F."/>
            <person name="Stenlid J."/>
            <person name="Sun H."/>
            <person name="Sun S."/>
            <person name="Syed K."/>
            <person name="Tsang A."/>
            <person name="Wiebenga A."/>
            <person name="Young D."/>
            <person name="Pisabarro A."/>
            <person name="Eastwood D.C."/>
            <person name="Martin F."/>
            <person name="Cullen D."/>
            <person name="Grigoriev I.V."/>
            <person name="Hibbett D.S."/>
        </authorList>
    </citation>
    <scope>NUCLEOTIDE SEQUENCE [LARGE SCALE GENOMIC DNA]</scope>
    <source>
        <strain evidence="2 3">ATCC 11539</strain>
    </source>
</reference>
<dbReference type="KEGG" id="gtr:GLOTRDRAFT_115740"/>
<dbReference type="RefSeq" id="XP_007865224.1">
    <property type="nucleotide sequence ID" value="XM_007867033.1"/>
</dbReference>
<dbReference type="HOGENOM" id="CLU_2333804_0_0_1"/>